<dbReference type="GO" id="GO:0016020">
    <property type="term" value="C:membrane"/>
    <property type="evidence" value="ECO:0007669"/>
    <property type="project" value="UniProtKB-SubCell"/>
</dbReference>
<evidence type="ECO:0000256" key="2">
    <source>
        <dbReference type="ARBA" id="ARBA00004370"/>
    </source>
</evidence>
<evidence type="ECO:0000256" key="4">
    <source>
        <dbReference type="ARBA" id="ARBA00022543"/>
    </source>
</evidence>
<dbReference type="Pfam" id="PF00672">
    <property type="entry name" value="HAMP"/>
    <property type="match status" value="1"/>
</dbReference>
<evidence type="ECO:0000256" key="18">
    <source>
        <dbReference type="PROSITE-ProRule" id="PRU00169"/>
    </source>
</evidence>
<dbReference type="PANTHER" id="PTHR41523:SF8">
    <property type="entry name" value="ETHYLENE RESPONSE SENSOR PROTEIN"/>
    <property type="match status" value="1"/>
</dbReference>
<evidence type="ECO:0000256" key="15">
    <source>
        <dbReference type="ARBA" id="ARBA00023012"/>
    </source>
</evidence>
<dbReference type="InterPro" id="IPR000014">
    <property type="entry name" value="PAS"/>
</dbReference>
<dbReference type="GO" id="GO:0004673">
    <property type="term" value="F:protein histidine kinase activity"/>
    <property type="evidence" value="ECO:0007669"/>
    <property type="project" value="UniProtKB-EC"/>
</dbReference>
<dbReference type="PANTHER" id="PTHR41523">
    <property type="entry name" value="TWO-COMPONENT SYSTEM SENSOR PROTEIN"/>
    <property type="match status" value="1"/>
</dbReference>
<evidence type="ECO:0000256" key="12">
    <source>
        <dbReference type="ARBA" id="ARBA00022777"/>
    </source>
</evidence>
<evidence type="ECO:0000256" key="14">
    <source>
        <dbReference type="ARBA" id="ARBA00022991"/>
    </source>
</evidence>
<dbReference type="SUPFAM" id="SSF103190">
    <property type="entry name" value="Sensory domain-like"/>
    <property type="match status" value="1"/>
</dbReference>
<dbReference type="GO" id="GO:0006355">
    <property type="term" value="P:regulation of DNA-templated transcription"/>
    <property type="evidence" value="ECO:0007669"/>
    <property type="project" value="InterPro"/>
</dbReference>
<evidence type="ECO:0000256" key="13">
    <source>
        <dbReference type="ARBA" id="ARBA00022840"/>
    </source>
</evidence>
<dbReference type="SMART" id="SM00911">
    <property type="entry name" value="HWE_HK"/>
    <property type="match status" value="1"/>
</dbReference>
<name>A0A1M6DB12_9PROT</name>
<dbReference type="SUPFAM" id="SSF158472">
    <property type="entry name" value="HAMP domain-like"/>
    <property type="match status" value="1"/>
</dbReference>
<dbReference type="OrthoDB" id="341208at2"/>
<dbReference type="CDD" id="cd00130">
    <property type="entry name" value="PAS"/>
    <property type="match status" value="2"/>
</dbReference>
<dbReference type="InterPro" id="IPR035965">
    <property type="entry name" value="PAS-like_dom_sf"/>
</dbReference>
<reference evidence="23 24" key="1">
    <citation type="submission" date="2016-11" db="EMBL/GenBank/DDBJ databases">
        <authorList>
            <person name="Jaros S."/>
            <person name="Januszkiewicz K."/>
            <person name="Wedrychowicz H."/>
        </authorList>
    </citation>
    <scope>NUCLEOTIDE SEQUENCE [LARGE SCALE GENOMIC DNA]</scope>
    <source>
        <strain evidence="23 24">DSM 14916</strain>
    </source>
</reference>
<evidence type="ECO:0000256" key="1">
    <source>
        <dbReference type="ARBA" id="ARBA00000085"/>
    </source>
</evidence>
<dbReference type="STRING" id="198092.SAMN02745194_00881"/>
<evidence type="ECO:0000256" key="9">
    <source>
        <dbReference type="ARBA" id="ARBA00022679"/>
    </source>
</evidence>
<dbReference type="GO" id="GO:0005524">
    <property type="term" value="F:ATP binding"/>
    <property type="evidence" value="ECO:0007669"/>
    <property type="project" value="UniProtKB-KW"/>
</dbReference>
<keyword evidence="7" id="KW-0285">Flavoprotein</keyword>
<dbReference type="EC" id="2.7.13.3" evidence="3"/>
<organism evidence="23 24">
    <name type="scientific">Muricoccus roseus</name>
    <dbReference type="NCBI Taxonomy" id="198092"/>
    <lineage>
        <taxon>Bacteria</taxon>
        <taxon>Pseudomonadati</taxon>
        <taxon>Pseudomonadota</taxon>
        <taxon>Alphaproteobacteria</taxon>
        <taxon>Acetobacterales</taxon>
        <taxon>Roseomonadaceae</taxon>
        <taxon>Muricoccus</taxon>
    </lineage>
</organism>
<evidence type="ECO:0000259" key="21">
    <source>
        <dbReference type="PROSITE" id="PS50113"/>
    </source>
</evidence>
<keyword evidence="9" id="KW-0808">Transferase</keyword>
<evidence type="ECO:0000256" key="6">
    <source>
        <dbReference type="ARBA" id="ARBA00022606"/>
    </source>
</evidence>
<dbReference type="InterPro" id="IPR013655">
    <property type="entry name" value="PAS_fold_3"/>
</dbReference>
<evidence type="ECO:0000259" key="20">
    <source>
        <dbReference type="PROSITE" id="PS50112"/>
    </source>
</evidence>
<dbReference type="NCBIfam" id="TIGR00229">
    <property type="entry name" value="sensory_box"/>
    <property type="match status" value="2"/>
</dbReference>
<feature type="domain" description="HAMP" evidence="22">
    <location>
        <begin position="297"/>
        <end position="351"/>
    </location>
</feature>
<dbReference type="SMART" id="SM00091">
    <property type="entry name" value="PAS"/>
    <property type="match status" value="2"/>
</dbReference>
<dbReference type="GO" id="GO:0009881">
    <property type="term" value="F:photoreceptor activity"/>
    <property type="evidence" value="ECO:0007669"/>
    <property type="project" value="UniProtKB-KW"/>
</dbReference>
<proteinExistence type="predicted"/>
<feature type="modified residue" description="4-aspartylphosphate" evidence="18">
    <location>
        <position position="883"/>
    </location>
</feature>
<protein>
    <recommendedName>
        <fullName evidence="3">histidine kinase</fullName>
        <ecNumber evidence="3">2.7.13.3</ecNumber>
    </recommendedName>
</protein>
<evidence type="ECO:0000256" key="16">
    <source>
        <dbReference type="ARBA" id="ARBA00023026"/>
    </source>
</evidence>
<dbReference type="SMART" id="SM00304">
    <property type="entry name" value="HAMP"/>
    <property type="match status" value="1"/>
</dbReference>
<evidence type="ECO:0000313" key="23">
    <source>
        <dbReference type="EMBL" id="SHI70424.1"/>
    </source>
</evidence>
<evidence type="ECO:0000256" key="11">
    <source>
        <dbReference type="ARBA" id="ARBA00022741"/>
    </source>
</evidence>
<dbReference type="Pfam" id="PF00989">
    <property type="entry name" value="PAS"/>
    <property type="match status" value="1"/>
</dbReference>
<dbReference type="PROSITE" id="PS50885">
    <property type="entry name" value="HAMP"/>
    <property type="match status" value="1"/>
</dbReference>
<dbReference type="SMART" id="SM00448">
    <property type="entry name" value="REC"/>
    <property type="match status" value="1"/>
</dbReference>
<evidence type="ECO:0000259" key="22">
    <source>
        <dbReference type="PROSITE" id="PS50885"/>
    </source>
</evidence>
<dbReference type="Gene3D" id="3.30.565.10">
    <property type="entry name" value="Histidine kinase-like ATPase, C-terminal domain"/>
    <property type="match status" value="1"/>
</dbReference>
<evidence type="ECO:0000256" key="8">
    <source>
        <dbReference type="ARBA" id="ARBA00022643"/>
    </source>
</evidence>
<keyword evidence="15" id="KW-0902">Two-component regulatory system</keyword>
<dbReference type="InterPro" id="IPR000700">
    <property type="entry name" value="PAS-assoc_C"/>
</dbReference>
<comment type="subcellular location">
    <subcellularLocation>
        <location evidence="2">Membrane</location>
    </subcellularLocation>
</comment>
<keyword evidence="4" id="KW-0600">Photoreceptor protein</keyword>
<dbReference type="SUPFAM" id="SSF55785">
    <property type="entry name" value="PYP-like sensor domain (PAS domain)"/>
    <property type="match status" value="2"/>
</dbReference>
<evidence type="ECO:0000256" key="7">
    <source>
        <dbReference type="ARBA" id="ARBA00022630"/>
    </source>
</evidence>
<evidence type="ECO:0000256" key="10">
    <source>
        <dbReference type="ARBA" id="ARBA00022737"/>
    </source>
</evidence>
<dbReference type="CDD" id="cd12914">
    <property type="entry name" value="PDC1_DGC_like"/>
    <property type="match status" value="1"/>
</dbReference>
<dbReference type="EMBL" id="FQZF01000004">
    <property type="protein sequence ID" value="SHI70424.1"/>
    <property type="molecule type" value="Genomic_DNA"/>
</dbReference>
<gene>
    <name evidence="23" type="ORF">SAMN02745194_00881</name>
</gene>
<evidence type="ECO:0000313" key="24">
    <source>
        <dbReference type="Proteomes" id="UP000184387"/>
    </source>
</evidence>
<keyword evidence="10" id="KW-0677">Repeat</keyword>
<keyword evidence="17" id="KW-0675">Receptor</keyword>
<keyword evidence="8" id="KW-0288">FMN</keyword>
<feature type="domain" description="PAS" evidence="20">
    <location>
        <begin position="478"/>
        <end position="536"/>
    </location>
</feature>
<evidence type="ECO:0000256" key="17">
    <source>
        <dbReference type="ARBA" id="ARBA00023170"/>
    </source>
</evidence>
<keyword evidence="14" id="KW-0157">Chromophore</keyword>
<dbReference type="PROSITE" id="PS50113">
    <property type="entry name" value="PAC"/>
    <property type="match status" value="2"/>
</dbReference>
<sequence>MSLLSRLLSLVGLALLPALAALVWGALEAGRGREAAARDDALRLARLVAADHQRLADGARQLLTSLGNLRAVRALDQEECQSFFQRIMADFPRYVVLATALNDGRVVCSAQPTAYGNNIADRAYFRRALTEQRFVVGGFVLGRSSGQSSFHFAQPFRDNEGRMAGVVHASIGLDWLGEQMSRVPLPAAAVLTIVDRDGIVLAARPGHGQKVGEPVRGPIRGFLDRPAEGVEEAVSDSGTHRIYAYLPPGESGTHLVVVGLDQAAMRAEASSAQRHGALVLLGTTLLALGLTVLGARTLVRRPVGRLLDAAKRWRAGDTSARLQGAEGGRSEFARLAAAFNAMAEATEAREHSLRDSEAEFRAIFETAAVGVAQLDLRDARIERVNRRLCDILERDEEALVGHDLSAHVHPLDLRGHMESLGRLRRIGQSTIEHRITRGDGTVRWLRVFASVSERTEGVPTRAVAVVQDVTEQRLAEESNARLAAIVTSAAEAIISLSGHDGRIMTWNRGAETLFGYSAEEAVGQSIGLLLPPEDEEGIFYPRALAGETIRDREAIRLARNGERIPVAITMTRMLATDGRVIGVSVILRDLRERRAADQHQQLLMREIDHRAKNVMAVVRSLVQLSPKSDPASFGKAIEGRISAMARAHSLLARDRWEGASLCDLAEEEVAAREEGQGGPSRVELDGPAIMLKPDVVQPLSMVLHELVTNSTKYGALSRQEGRVTLRWQLAAREGDGGPGNGPGILLTWTEQGGPPVSSPPARKGFGSRLIEVTVRHQLRGSVSLDWKPEGLVARIEVGSGCISGIGASPAPPRNATAPDAPLLAGGDLKRARVLLVEDEVLVAIEAAESLVAAGCEVLGPAATLDEGIALATRAGPIDAAILDVSLAGEEVVPLADMLVARGVPVLFATGYGEAPAGHQGAPVLTKPIRPEDLVGAVRRLVGSRPVAA</sequence>
<dbReference type="PROSITE" id="PS50110">
    <property type="entry name" value="RESPONSE_REGULATORY"/>
    <property type="match status" value="1"/>
</dbReference>
<dbReference type="RefSeq" id="WP_073131876.1">
    <property type="nucleotide sequence ID" value="NZ_FQZF01000004.1"/>
</dbReference>
<keyword evidence="12" id="KW-0418">Kinase</keyword>
<dbReference type="SUPFAM" id="SSF52172">
    <property type="entry name" value="CheY-like"/>
    <property type="match status" value="1"/>
</dbReference>
<dbReference type="Gene3D" id="3.30.450.20">
    <property type="entry name" value="PAS domain"/>
    <property type="match status" value="3"/>
</dbReference>
<dbReference type="InterPro" id="IPR036890">
    <property type="entry name" value="HATPase_C_sf"/>
</dbReference>
<evidence type="ECO:0000256" key="3">
    <source>
        <dbReference type="ARBA" id="ARBA00012438"/>
    </source>
</evidence>
<dbReference type="Proteomes" id="UP000184387">
    <property type="component" value="Unassembled WGS sequence"/>
</dbReference>
<dbReference type="InterPro" id="IPR029151">
    <property type="entry name" value="Sensor-like_sf"/>
</dbReference>
<keyword evidence="16" id="KW-0843">Virulence</keyword>
<keyword evidence="13" id="KW-0067">ATP-binding</keyword>
<dbReference type="InterPro" id="IPR011006">
    <property type="entry name" value="CheY-like_superfamily"/>
</dbReference>
<dbReference type="AlphaFoldDB" id="A0A1M6DB12"/>
<dbReference type="Gene3D" id="6.10.340.10">
    <property type="match status" value="1"/>
</dbReference>
<keyword evidence="5 18" id="KW-0597">Phosphoprotein</keyword>
<accession>A0A1M6DB12</accession>
<dbReference type="InterPro" id="IPR011102">
    <property type="entry name" value="Sig_transdc_His_kinase_HWE"/>
</dbReference>
<dbReference type="GO" id="GO:0000160">
    <property type="term" value="P:phosphorelay signal transduction system"/>
    <property type="evidence" value="ECO:0007669"/>
    <property type="project" value="UniProtKB-KW"/>
</dbReference>
<comment type="catalytic activity">
    <reaction evidence="1">
        <text>ATP + protein L-histidine = ADP + protein N-phospho-L-histidine.</text>
        <dbReference type="EC" id="2.7.13.3"/>
    </reaction>
</comment>
<dbReference type="SMART" id="SM00086">
    <property type="entry name" value="PAC"/>
    <property type="match status" value="2"/>
</dbReference>
<keyword evidence="11" id="KW-0547">Nucleotide-binding</keyword>
<dbReference type="Pfam" id="PF08447">
    <property type="entry name" value="PAS_3"/>
    <property type="match status" value="1"/>
</dbReference>
<evidence type="ECO:0000256" key="5">
    <source>
        <dbReference type="ARBA" id="ARBA00022553"/>
    </source>
</evidence>
<feature type="domain" description="Response regulatory" evidence="19">
    <location>
        <begin position="832"/>
        <end position="941"/>
    </location>
</feature>
<dbReference type="PROSITE" id="PS50112">
    <property type="entry name" value="PAS"/>
    <property type="match status" value="1"/>
</dbReference>
<feature type="domain" description="PAC" evidence="21">
    <location>
        <begin position="550"/>
        <end position="602"/>
    </location>
</feature>
<dbReference type="InterPro" id="IPR003660">
    <property type="entry name" value="HAMP_dom"/>
</dbReference>
<keyword evidence="6" id="KW-0716">Sensory transduction</keyword>
<dbReference type="InterPro" id="IPR013767">
    <property type="entry name" value="PAS_fold"/>
</dbReference>
<evidence type="ECO:0000259" key="19">
    <source>
        <dbReference type="PROSITE" id="PS50110"/>
    </source>
</evidence>
<dbReference type="InterPro" id="IPR001610">
    <property type="entry name" value="PAC"/>
</dbReference>
<feature type="domain" description="PAC" evidence="21">
    <location>
        <begin position="429"/>
        <end position="481"/>
    </location>
</feature>
<keyword evidence="24" id="KW-1185">Reference proteome</keyword>
<dbReference type="Gene3D" id="3.40.50.2300">
    <property type="match status" value="1"/>
</dbReference>
<dbReference type="InterPro" id="IPR001789">
    <property type="entry name" value="Sig_transdc_resp-reg_receiver"/>
</dbReference>
<dbReference type="Pfam" id="PF07536">
    <property type="entry name" value="HWE_HK"/>
    <property type="match status" value="1"/>
</dbReference>